<dbReference type="AlphaFoldDB" id="A0A919ABT3"/>
<keyword evidence="3" id="KW-1185">Reference proteome</keyword>
<feature type="domain" description="SnoaL-like" evidence="1">
    <location>
        <begin position="14"/>
        <end position="141"/>
    </location>
</feature>
<proteinExistence type="predicted"/>
<dbReference type="EMBL" id="BNBT01000241">
    <property type="protein sequence ID" value="GHE98757.1"/>
    <property type="molecule type" value="Genomic_DNA"/>
</dbReference>
<comment type="caution">
    <text evidence="2">The sequence shown here is derived from an EMBL/GenBank/DDBJ whole genome shotgun (WGS) entry which is preliminary data.</text>
</comment>
<reference evidence="2" key="2">
    <citation type="submission" date="2020-09" db="EMBL/GenBank/DDBJ databases">
        <authorList>
            <person name="Sun Q."/>
            <person name="Ohkuma M."/>
        </authorList>
    </citation>
    <scope>NUCLEOTIDE SEQUENCE</scope>
    <source>
        <strain evidence="2">JCM 4784</strain>
    </source>
</reference>
<dbReference type="InterPro" id="IPR037401">
    <property type="entry name" value="SnoaL-like"/>
</dbReference>
<dbReference type="Gene3D" id="3.10.450.50">
    <property type="match status" value="1"/>
</dbReference>
<evidence type="ECO:0000313" key="3">
    <source>
        <dbReference type="Proteomes" id="UP000608024"/>
    </source>
</evidence>
<evidence type="ECO:0000313" key="2">
    <source>
        <dbReference type="EMBL" id="GHE98757.1"/>
    </source>
</evidence>
<organism evidence="2 3">
    <name type="scientific">Streptomyces longispororuber</name>
    <dbReference type="NCBI Taxonomy" id="68230"/>
    <lineage>
        <taxon>Bacteria</taxon>
        <taxon>Bacillati</taxon>
        <taxon>Actinomycetota</taxon>
        <taxon>Actinomycetes</taxon>
        <taxon>Kitasatosporales</taxon>
        <taxon>Streptomycetaceae</taxon>
        <taxon>Streptomyces</taxon>
    </lineage>
</organism>
<reference evidence="2" key="1">
    <citation type="journal article" date="2014" name="Int. J. Syst. Evol. Microbiol.">
        <title>Complete genome sequence of Corynebacterium casei LMG S-19264T (=DSM 44701T), isolated from a smear-ripened cheese.</title>
        <authorList>
            <consortium name="US DOE Joint Genome Institute (JGI-PGF)"/>
            <person name="Walter F."/>
            <person name="Albersmeier A."/>
            <person name="Kalinowski J."/>
            <person name="Ruckert C."/>
        </authorList>
    </citation>
    <scope>NUCLEOTIDE SEQUENCE</scope>
    <source>
        <strain evidence="2">JCM 4784</strain>
    </source>
</reference>
<name>A0A919ABT3_9ACTN</name>
<dbReference type="SUPFAM" id="SSF54427">
    <property type="entry name" value="NTF2-like"/>
    <property type="match status" value="1"/>
</dbReference>
<accession>A0A919ABT3</accession>
<dbReference type="RefSeq" id="WP_190140554.1">
    <property type="nucleotide sequence ID" value="NZ_BNBT01000241.1"/>
</dbReference>
<dbReference type="Proteomes" id="UP000608024">
    <property type="component" value="Unassembled WGS sequence"/>
</dbReference>
<dbReference type="InterPro" id="IPR032710">
    <property type="entry name" value="NTF2-like_dom_sf"/>
</dbReference>
<evidence type="ECO:0000259" key="1">
    <source>
        <dbReference type="Pfam" id="PF13577"/>
    </source>
</evidence>
<protein>
    <recommendedName>
        <fullName evidence="1">SnoaL-like domain-containing protein</fullName>
    </recommendedName>
</protein>
<sequence>MTTQQETPATAVTAEVYAEVQQFYAEHMHLLDNGTVDAWADTFTADAHFDVPTLPEPLRGREALAGSLRRTTAQLAAEGVRRRHWHGMVAVFPQADGTLRVRCYALVFSTPLGGDPALHRVCVCEDVLVREDGRLKVHRRKVTRDDLP</sequence>
<dbReference type="Pfam" id="PF13577">
    <property type="entry name" value="SnoaL_4"/>
    <property type="match status" value="1"/>
</dbReference>
<gene>
    <name evidence="2" type="ORF">GCM10018785_73340</name>
</gene>